<sequence length="79" mass="8536">MNCAEIAPNCAELRVVLSKINDIAILPHTNKMSEKKSRKINNNAIPQFLPLKGTELRANPANAGYCAASVLPFRVGCGQ</sequence>
<name>A0A6J5PFX4_9CAUD</name>
<dbReference type="EMBL" id="LR796791">
    <property type="protein sequence ID" value="CAB4166564.1"/>
    <property type="molecule type" value="Genomic_DNA"/>
</dbReference>
<accession>A0A6J5PFX4</accession>
<evidence type="ECO:0000313" key="1">
    <source>
        <dbReference type="EMBL" id="CAB4166564.1"/>
    </source>
</evidence>
<gene>
    <name evidence="1" type="ORF">UFOVP853_41</name>
</gene>
<proteinExistence type="predicted"/>
<organism evidence="1">
    <name type="scientific">uncultured Caudovirales phage</name>
    <dbReference type="NCBI Taxonomy" id="2100421"/>
    <lineage>
        <taxon>Viruses</taxon>
        <taxon>Duplodnaviria</taxon>
        <taxon>Heunggongvirae</taxon>
        <taxon>Uroviricota</taxon>
        <taxon>Caudoviricetes</taxon>
        <taxon>Peduoviridae</taxon>
        <taxon>Maltschvirus</taxon>
        <taxon>Maltschvirus maltsch</taxon>
    </lineage>
</organism>
<protein>
    <submittedName>
        <fullName evidence="1">Uncharacterized protein</fullName>
    </submittedName>
</protein>
<reference evidence="1" key="1">
    <citation type="submission" date="2020-04" db="EMBL/GenBank/DDBJ databases">
        <authorList>
            <person name="Chiriac C."/>
            <person name="Salcher M."/>
            <person name="Ghai R."/>
            <person name="Kavagutti S V."/>
        </authorList>
    </citation>
    <scope>NUCLEOTIDE SEQUENCE</scope>
</reference>